<accession>A0A7Y0FLZ4</accession>
<comment type="caution">
    <text evidence="2">The sequence shown here is derived from an EMBL/GenBank/DDBJ whole genome shotgun (WGS) entry which is preliminary data.</text>
</comment>
<evidence type="ECO:0008006" key="4">
    <source>
        <dbReference type="Google" id="ProtNLM"/>
    </source>
</evidence>
<organism evidence="2 3">
    <name type="scientific">Hymenobacter polaris</name>
    <dbReference type="NCBI Taxonomy" id="2682546"/>
    <lineage>
        <taxon>Bacteria</taxon>
        <taxon>Pseudomonadati</taxon>
        <taxon>Bacteroidota</taxon>
        <taxon>Cytophagia</taxon>
        <taxon>Cytophagales</taxon>
        <taxon>Hymenobacteraceae</taxon>
        <taxon>Hymenobacter</taxon>
    </lineage>
</organism>
<protein>
    <recommendedName>
        <fullName evidence="4">Lipoprotein</fullName>
    </recommendedName>
</protein>
<dbReference type="RefSeq" id="WP_169530156.1">
    <property type="nucleotide sequence ID" value="NZ_JABBGH010000001.1"/>
</dbReference>
<feature type="signal peptide" evidence="1">
    <location>
        <begin position="1"/>
        <end position="19"/>
    </location>
</feature>
<sequence length="114" mass="12882">MRSSLFYALAGLLASACSAPCTGHIEATVLYFKQAPRGQFVYANVLNKPDLGTQQTLTREDKEYGTFPHVIIIEDPEMKYRGQRTVCFDEFSKQPAPADIDLREKEIPRLKITN</sequence>
<dbReference type="AlphaFoldDB" id="A0A7Y0FLZ4"/>
<keyword evidence="3" id="KW-1185">Reference proteome</keyword>
<evidence type="ECO:0000256" key="1">
    <source>
        <dbReference type="SAM" id="SignalP"/>
    </source>
</evidence>
<gene>
    <name evidence="2" type="ORF">HHL22_06685</name>
</gene>
<proteinExistence type="predicted"/>
<feature type="chain" id="PRO_5030586659" description="Lipoprotein" evidence="1">
    <location>
        <begin position="20"/>
        <end position="114"/>
    </location>
</feature>
<evidence type="ECO:0000313" key="3">
    <source>
        <dbReference type="Proteomes" id="UP000559626"/>
    </source>
</evidence>
<keyword evidence="1" id="KW-0732">Signal</keyword>
<dbReference type="PROSITE" id="PS51257">
    <property type="entry name" value="PROKAR_LIPOPROTEIN"/>
    <property type="match status" value="1"/>
</dbReference>
<dbReference type="Proteomes" id="UP000559626">
    <property type="component" value="Unassembled WGS sequence"/>
</dbReference>
<evidence type="ECO:0000313" key="2">
    <source>
        <dbReference type="EMBL" id="NML64889.1"/>
    </source>
</evidence>
<name>A0A7Y0FLZ4_9BACT</name>
<dbReference type="EMBL" id="JABBGH010000001">
    <property type="protein sequence ID" value="NML64889.1"/>
    <property type="molecule type" value="Genomic_DNA"/>
</dbReference>
<reference evidence="2 3" key="1">
    <citation type="submission" date="2020-04" db="EMBL/GenBank/DDBJ databases">
        <title>Hymenobacter polaris sp. nov., isolated from Arctic soil.</title>
        <authorList>
            <person name="Dahal R.H."/>
        </authorList>
    </citation>
    <scope>NUCLEOTIDE SEQUENCE [LARGE SCALE GENOMIC DNA]</scope>
    <source>
        <strain evidence="2 3">RP-2-7</strain>
    </source>
</reference>